<evidence type="ECO:0000313" key="1">
    <source>
        <dbReference type="EMBL" id="UTM21761.1"/>
    </source>
</evidence>
<keyword evidence="2" id="KW-1185">Reference proteome</keyword>
<sequence>MDKIGNVISVGIDLTSSEKKHSGWAVLNNNVASTRRIRTDQELIDTTIAQNPAVIVLDAPLSLPVGRLSVFDTDPGRQQFGITRECERALLKVGIRSYPCLLPSMQRLTERGIRLAVEFRMRGFEVIEGYPGGAQDILGIPRKQKGISDLAKGLEGFGITGSFIEKPISHDELDAITAAIVGCFYLSGNYEAFGNESEGFLIVPKR</sequence>
<dbReference type="Proteomes" id="UP001055420">
    <property type="component" value="Plasmid unnamed"/>
</dbReference>
<accession>A0ABY5E8W6</accession>
<keyword evidence="1" id="KW-0614">Plasmid</keyword>
<dbReference type="EMBL" id="CP099631">
    <property type="protein sequence ID" value="UTM21761.1"/>
    <property type="molecule type" value="Genomic_DNA"/>
</dbReference>
<name>A0ABY5E8W6_9BACT</name>
<evidence type="ECO:0000313" key="2">
    <source>
        <dbReference type="Proteomes" id="UP001055420"/>
    </source>
</evidence>
<geneLocation type="plasmid" evidence="1 2">
    <name>unnamed</name>
</geneLocation>
<proteinExistence type="predicted"/>
<dbReference type="RefSeq" id="WP_254414203.1">
    <property type="nucleotide sequence ID" value="NZ_CP099631.1"/>
</dbReference>
<protein>
    <recommendedName>
        <fullName evidence="3">DUF429 domain-containing protein</fullName>
    </recommendedName>
</protein>
<reference evidence="1" key="1">
    <citation type="submission" date="2022-06" db="EMBL/GenBank/DDBJ databases">
        <title>Novel species in genus Dyadobacter.</title>
        <authorList>
            <person name="Ma C."/>
        </authorList>
    </citation>
    <scope>NUCLEOTIDE SEQUENCE</scope>
    <source>
        <strain evidence="1">CY22</strain>
        <plasmid evidence="1">unnamed</plasmid>
    </source>
</reference>
<evidence type="ECO:0008006" key="3">
    <source>
        <dbReference type="Google" id="ProtNLM"/>
    </source>
</evidence>
<organism evidence="1 2">
    <name type="scientific">Dyadobacter chenhuakuii</name>
    <dbReference type="NCBI Taxonomy" id="2909339"/>
    <lineage>
        <taxon>Bacteria</taxon>
        <taxon>Pseudomonadati</taxon>
        <taxon>Bacteroidota</taxon>
        <taxon>Cytophagia</taxon>
        <taxon>Cytophagales</taxon>
        <taxon>Spirosomataceae</taxon>
        <taxon>Dyadobacter</taxon>
    </lineage>
</organism>
<gene>
    <name evidence="1" type="ORF">NFI80_25560</name>
</gene>